<keyword evidence="1" id="KW-0812">Transmembrane</keyword>
<evidence type="ECO:0000313" key="3">
    <source>
        <dbReference type="Proteomes" id="UP000430272"/>
    </source>
</evidence>
<dbReference type="AlphaFoldDB" id="A0A844Y9G8"/>
<gene>
    <name evidence="2" type="ORF">GRI47_08715</name>
</gene>
<dbReference type="InterPro" id="IPR029044">
    <property type="entry name" value="Nucleotide-diphossugar_trans"/>
</dbReference>
<dbReference type="NCBIfam" id="NF011307">
    <property type="entry name" value="PRK14716.1-5"/>
    <property type="match status" value="1"/>
</dbReference>
<feature type="transmembrane region" description="Helical" evidence="1">
    <location>
        <begin position="17"/>
        <end position="42"/>
    </location>
</feature>
<keyword evidence="1" id="KW-1133">Transmembrane helix</keyword>
<feature type="transmembrane region" description="Helical" evidence="1">
    <location>
        <begin position="375"/>
        <end position="395"/>
    </location>
</feature>
<evidence type="ECO:0000256" key="1">
    <source>
        <dbReference type="SAM" id="Phobius"/>
    </source>
</evidence>
<dbReference type="RefSeq" id="WP_160660872.1">
    <property type="nucleotide sequence ID" value="NZ_BAABDV010000001.1"/>
</dbReference>
<dbReference type="Proteomes" id="UP000430272">
    <property type="component" value="Unassembled WGS sequence"/>
</dbReference>
<protein>
    <submittedName>
        <fullName evidence="2">Glycosyl transferase family protein</fullName>
    </submittedName>
</protein>
<comment type="caution">
    <text evidence="2">The sequence shown here is derived from an EMBL/GenBank/DDBJ whole genome shotgun (WGS) entry which is preliminary data.</text>
</comment>
<dbReference type="EMBL" id="WTYD01000001">
    <property type="protein sequence ID" value="MXO54089.1"/>
    <property type="molecule type" value="Genomic_DNA"/>
</dbReference>
<dbReference type="OrthoDB" id="5294733at2"/>
<organism evidence="2 3">
    <name type="scientific">Qipengyuania pelagi</name>
    <dbReference type="NCBI Taxonomy" id="994320"/>
    <lineage>
        <taxon>Bacteria</taxon>
        <taxon>Pseudomonadati</taxon>
        <taxon>Pseudomonadota</taxon>
        <taxon>Alphaproteobacteria</taxon>
        <taxon>Sphingomonadales</taxon>
        <taxon>Erythrobacteraceae</taxon>
        <taxon>Qipengyuania</taxon>
    </lineage>
</organism>
<feature type="transmembrane region" description="Helical" evidence="1">
    <location>
        <begin position="341"/>
        <end position="363"/>
    </location>
</feature>
<dbReference type="Gene3D" id="3.90.550.10">
    <property type="entry name" value="Spore Coat Polysaccharide Biosynthesis Protein SpsA, Chain A"/>
    <property type="match status" value="1"/>
</dbReference>
<dbReference type="SUPFAM" id="SSF53448">
    <property type="entry name" value="Nucleotide-diphospho-sugar transferases"/>
    <property type="match status" value="1"/>
</dbReference>
<keyword evidence="1" id="KW-0472">Membrane</keyword>
<accession>A0A844Y9G8</accession>
<reference evidence="2 3" key="1">
    <citation type="submission" date="2019-12" db="EMBL/GenBank/DDBJ databases">
        <title>Genomic-based taxomic classification of the family Erythrobacteraceae.</title>
        <authorList>
            <person name="Xu L."/>
        </authorList>
    </citation>
    <scope>NUCLEOTIDE SEQUENCE [LARGE SCALE GENOMIC DNA]</scope>
    <source>
        <strain evidence="2 3">JCM 17468</strain>
    </source>
</reference>
<name>A0A844Y9G8_9SPHN</name>
<dbReference type="GO" id="GO:0016740">
    <property type="term" value="F:transferase activity"/>
    <property type="evidence" value="ECO:0007669"/>
    <property type="project" value="UniProtKB-KW"/>
</dbReference>
<keyword evidence="2" id="KW-0808">Transferase</keyword>
<keyword evidence="3" id="KW-1185">Reference proteome</keyword>
<proteinExistence type="predicted"/>
<dbReference type="Pfam" id="PF13641">
    <property type="entry name" value="Glyco_tranf_2_3"/>
    <property type="match status" value="1"/>
</dbReference>
<evidence type="ECO:0000313" key="2">
    <source>
        <dbReference type="EMBL" id="MXO54089.1"/>
    </source>
</evidence>
<sequence length="463" mass="50734">MALGQGGALFVAMQHEMLLFAGVFFLIGALDEFAVDIAYLWLRLTGRLGTGRIDAGDLAANTLTGDAAVFIPCWQEVRVIGATVRHALAVWPDPELTILIGCYANDPATLAVARALEKEDRRVRVVVNPEFGPTSKADCLNCLYRALEDEEAMRGRVFRMVLLHDAEDMVDPLALKLFDIALDHAAFVQLPVLALPKPGSRFVAGHYVDEFCEAHAKTMTVRDALGAGVPGAGVGCAVRRDALSRIAAARNGRGPFAVDSLTEDYEFGLDIAMMGMPTRFLRMRTKEGRLIATRAYFPGRIGESVRQKTRWVHGIALQGWDRIGWGKGAARRWFDLRDRRGPLAALLLFVAYGLLAAMALSWAARGFGLIETVRLGPLLHLLVAANFAALVWRSAIRAVFTGREFGWREAALAVARIPVSNTIAILAGRRALFAYLRTLRGAPIVWEKTDHRDHPAIDAREAA</sequence>